<name>A0ABR3YKV2_9PEZI</name>
<sequence>MSDYFDDYFFTSNVSDHTCPGFGSNVCKPPNACARDPNTGRRFCCDVKDVCWTITETCANDGSTIDCGTGSTKWCCVNGREKCTAAKNQINICWSTEHDILNNITNKMLNNTYSSLSSAHPSATTWSFDPEALIAQTAPPTSSATSSGADTSATSSAPSPSGSSDNNTGDSSTSVSGGAIAGIVVGSIAGVALIAAGLFFLWRRARNQNSGQAAAVGGYQAPGSGPPPGGIPEGSVAGAVAGANGLDDKARYAGAPNFGGHDYTNNNSYYTGSPSPHPPPSSIPASELHGDNIVPQELPANTAFGAIPSELSATSPSVATHYGAVSHTVDSPASVPAVPASGSANVSPEQAYQRPYQAGGAVAAPSPQEGHQ</sequence>
<feature type="region of interest" description="Disordered" evidence="1">
    <location>
        <begin position="330"/>
        <end position="372"/>
    </location>
</feature>
<keyword evidence="4" id="KW-1185">Reference proteome</keyword>
<dbReference type="PANTHER" id="PTHR16861">
    <property type="entry name" value="GLYCOPROTEIN 38"/>
    <property type="match status" value="1"/>
</dbReference>
<feature type="region of interest" description="Disordered" evidence="1">
    <location>
        <begin position="266"/>
        <end position="289"/>
    </location>
</feature>
<keyword evidence="2" id="KW-0812">Transmembrane</keyword>
<dbReference type="Proteomes" id="UP001583186">
    <property type="component" value="Unassembled WGS sequence"/>
</dbReference>
<keyword evidence="2" id="KW-1133">Transmembrane helix</keyword>
<feature type="compositionally biased region" description="Low complexity" evidence="1">
    <location>
        <begin position="330"/>
        <end position="348"/>
    </location>
</feature>
<feature type="region of interest" description="Disordered" evidence="1">
    <location>
        <begin position="137"/>
        <end position="173"/>
    </location>
</feature>
<feature type="transmembrane region" description="Helical" evidence="2">
    <location>
        <begin position="179"/>
        <end position="202"/>
    </location>
</feature>
<evidence type="ECO:0000256" key="2">
    <source>
        <dbReference type="SAM" id="Phobius"/>
    </source>
</evidence>
<protein>
    <submittedName>
        <fullName evidence="3">Uncharacterized protein</fullName>
    </submittedName>
</protein>
<dbReference type="EMBL" id="JAWCUI010000082">
    <property type="protein sequence ID" value="KAL1888954.1"/>
    <property type="molecule type" value="Genomic_DNA"/>
</dbReference>
<keyword evidence="2" id="KW-0472">Membrane</keyword>
<accession>A0ABR3YKV2</accession>
<comment type="caution">
    <text evidence="3">The sequence shown here is derived from an EMBL/GenBank/DDBJ whole genome shotgun (WGS) entry which is preliminary data.</text>
</comment>
<reference evidence="3 4" key="1">
    <citation type="journal article" date="2024" name="IMA Fungus">
        <title>IMA Genome - F19 : A genome assembly and annotation guide to empower mycologists, including annotated draft genome sequences of Ceratocystis pirilliformis, Diaporthe australafricana, Fusarium ophioides, Paecilomyces lecythidis, and Sporothrix stenoceras.</title>
        <authorList>
            <person name="Aylward J."/>
            <person name="Wilson A.M."/>
            <person name="Visagie C.M."/>
            <person name="Spraker J."/>
            <person name="Barnes I."/>
            <person name="Buitendag C."/>
            <person name="Ceriani C."/>
            <person name="Del Mar Angel L."/>
            <person name="du Plessis D."/>
            <person name="Fuchs T."/>
            <person name="Gasser K."/>
            <person name="Kramer D."/>
            <person name="Li W."/>
            <person name="Munsamy K."/>
            <person name="Piso A."/>
            <person name="Price J.L."/>
            <person name="Sonnekus B."/>
            <person name="Thomas C."/>
            <person name="van der Nest A."/>
            <person name="van Dijk A."/>
            <person name="van Heerden A."/>
            <person name="van Vuuren N."/>
            <person name="Yilmaz N."/>
            <person name="Duong T.A."/>
            <person name="van der Merwe N.A."/>
            <person name="Wingfield M.J."/>
            <person name="Wingfield B.D."/>
        </authorList>
    </citation>
    <scope>NUCLEOTIDE SEQUENCE [LARGE SCALE GENOMIC DNA]</scope>
    <source>
        <strain evidence="3 4">CMW 5346</strain>
    </source>
</reference>
<evidence type="ECO:0000256" key="1">
    <source>
        <dbReference type="SAM" id="MobiDB-lite"/>
    </source>
</evidence>
<gene>
    <name evidence="3" type="ORF">Sste5346_009222</name>
</gene>
<organism evidence="3 4">
    <name type="scientific">Sporothrix stenoceras</name>
    <dbReference type="NCBI Taxonomy" id="5173"/>
    <lineage>
        <taxon>Eukaryota</taxon>
        <taxon>Fungi</taxon>
        <taxon>Dikarya</taxon>
        <taxon>Ascomycota</taxon>
        <taxon>Pezizomycotina</taxon>
        <taxon>Sordariomycetes</taxon>
        <taxon>Sordariomycetidae</taxon>
        <taxon>Ophiostomatales</taxon>
        <taxon>Ophiostomataceae</taxon>
        <taxon>Sporothrix</taxon>
    </lineage>
</organism>
<proteinExistence type="predicted"/>
<evidence type="ECO:0000313" key="3">
    <source>
        <dbReference type="EMBL" id="KAL1888954.1"/>
    </source>
</evidence>
<dbReference type="CDD" id="cd12087">
    <property type="entry name" value="TM_EGFR-like"/>
    <property type="match status" value="1"/>
</dbReference>
<dbReference type="PANTHER" id="PTHR16861:SF4">
    <property type="entry name" value="SH3 DOMAIN PROTEIN (AFU_ORTHOLOGUE AFUA_1G13610)"/>
    <property type="match status" value="1"/>
</dbReference>
<evidence type="ECO:0000313" key="4">
    <source>
        <dbReference type="Proteomes" id="UP001583186"/>
    </source>
</evidence>